<name>A0AC34PWT2_9BILA</name>
<sequence length="226" mass="25913">MMKNNKLWILSLSARRLWKADLTLDAYIGISRRLYASDVKSKSDGIKGNKTAKEIGSLKGNQSYLDEILIGHEEQPKTTAQKVKKKAENTFYYVVFFGSVVALGALGYYFIEQFLAPDSPQTIYSKALKLVRQDDRCEDLYGPAIKGFGEDTGRGRRRHIANHRWMTKDGEERVRIMFHVKGERHTGKVFAEVAKKDGNWEDRFVYTVTDDTVPKTVVLLDNRENR</sequence>
<evidence type="ECO:0000313" key="1">
    <source>
        <dbReference type="Proteomes" id="UP000887576"/>
    </source>
</evidence>
<dbReference type="WBParaSite" id="JU765_v2.g10637.t1">
    <property type="protein sequence ID" value="JU765_v2.g10637.t1"/>
    <property type="gene ID" value="JU765_v2.g10637"/>
</dbReference>
<protein>
    <submittedName>
        <fullName evidence="2">Mitochondrial import inner membrane translocase subunit Tim21</fullName>
    </submittedName>
</protein>
<organism evidence="1 2">
    <name type="scientific">Panagrolaimus sp. JU765</name>
    <dbReference type="NCBI Taxonomy" id="591449"/>
    <lineage>
        <taxon>Eukaryota</taxon>
        <taxon>Metazoa</taxon>
        <taxon>Ecdysozoa</taxon>
        <taxon>Nematoda</taxon>
        <taxon>Chromadorea</taxon>
        <taxon>Rhabditida</taxon>
        <taxon>Tylenchina</taxon>
        <taxon>Panagrolaimomorpha</taxon>
        <taxon>Panagrolaimoidea</taxon>
        <taxon>Panagrolaimidae</taxon>
        <taxon>Panagrolaimus</taxon>
    </lineage>
</organism>
<evidence type="ECO:0000313" key="2">
    <source>
        <dbReference type="WBParaSite" id="JU765_v2.g10637.t1"/>
    </source>
</evidence>
<dbReference type="Proteomes" id="UP000887576">
    <property type="component" value="Unplaced"/>
</dbReference>
<accession>A0AC34PWT2</accession>
<proteinExistence type="predicted"/>
<reference evidence="2" key="1">
    <citation type="submission" date="2022-11" db="UniProtKB">
        <authorList>
            <consortium name="WormBaseParasite"/>
        </authorList>
    </citation>
    <scope>IDENTIFICATION</scope>
</reference>